<dbReference type="InterPro" id="IPR000225">
    <property type="entry name" value="Armadillo"/>
</dbReference>
<dbReference type="GO" id="GO:0005774">
    <property type="term" value="C:vacuolar membrane"/>
    <property type="evidence" value="ECO:0007669"/>
    <property type="project" value="UniProtKB-SubCell"/>
</dbReference>
<accession>A0A7S1G0G3</accession>
<gene>
    <name evidence="8" type="ORF">CHYS00102_LOCUS28340</name>
</gene>
<dbReference type="GO" id="GO:0071562">
    <property type="term" value="P:nucleus-vacuole junction assembly"/>
    <property type="evidence" value="ECO:0007669"/>
    <property type="project" value="InterPro"/>
</dbReference>
<dbReference type="PANTHER" id="PTHR47249:SF1">
    <property type="entry name" value="VACUOLAR PROTEIN 8"/>
    <property type="match status" value="1"/>
</dbReference>
<keyword evidence="6" id="KW-0449">Lipoprotein</keyword>
<evidence type="ECO:0000256" key="4">
    <source>
        <dbReference type="ARBA" id="ARBA00022737"/>
    </source>
</evidence>
<evidence type="ECO:0000256" key="3">
    <source>
        <dbReference type="ARBA" id="ARBA00022554"/>
    </source>
</evidence>
<dbReference type="SMART" id="SM00185">
    <property type="entry name" value="ARM"/>
    <property type="match status" value="3"/>
</dbReference>
<dbReference type="EMBL" id="HBFR01038818">
    <property type="protein sequence ID" value="CAD8901121.1"/>
    <property type="molecule type" value="Transcribed_RNA"/>
</dbReference>
<reference evidence="8" key="1">
    <citation type="submission" date="2021-01" db="EMBL/GenBank/DDBJ databases">
        <authorList>
            <person name="Corre E."/>
            <person name="Pelletier E."/>
            <person name="Niang G."/>
            <person name="Scheremetjew M."/>
            <person name="Finn R."/>
            <person name="Kale V."/>
            <person name="Holt S."/>
            <person name="Cochrane G."/>
            <person name="Meng A."/>
            <person name="Brown T."/>
            <person name="Cohen L."/>
        </authorList>
    </citation>
    <scope>NUCLEOTIDE SEQUENCE</scope>
    <source>
        <strain evidence="8">308</strain>
    </source>
</reference>
<dbReference type="SUPFAM" id="SSF48371">
    <property type="entry name" value="ARM repeat"/>
    <property type="match status" value="1"/>
</dbReference>
<dbReference type="PANTHER" id="PTHR47249">
    <property type="entry name" value="VACUOLAR PROTEIN 8"/>
    <property type="match status" value="1"/>
</dbReference>
<dbReference type="InterPro" id="IPR045156">
    <property type="entry name" value="Vac8"/>
</dbReference>
<dbReference type="Gene3D" id="1.25.10.10">
    <property type="entry name" value="Leucine-rich Repeat Variant"/>
    <property type="match status" value="2"/>
</dbReference>
<comment type="similarity">
    <text evidence="2">Belongs to the beta-catenin family.</text>
</comment>
<dbReference type="InterPro" id="IPR016024">
    <property type="entry name" value="ARM-type_fold"/>
</dbReference>
<protein>
    <recommendedName>
        <fullName evidence="7">Vacuolar protein 8</fullName>
    </recommendedName>
</protein>
<organism evidence="8">
    <name type="scientific">Corethron hystrix</name>
    <dbReference type="NCBI Taxonomy" id="216773"/>
    <lineage>
        <taxon>Eukaryota</taxon>
        <taxon>Sar</taxon>
        <taxon>Stramenopiles</taxon>
        <taxon>Ochrophyta</taxon>
        <taxon>Bacillariophyta</taxon>
        <taxon>Coscinodiscophyceae</taxon>
        <taxon>Corethrophycidae</taxon>
        <taxon>Corethrales</taxon>
        <taxon>Corethraceae</taxon>
        <taxon>Corethron</taxon>
    </lineage>
</organism>
<evidence type="ECO:0000256" key="6">
    <source>
        <dbReference type="ARBA" id="ARBA00023288"/>
    </source>
</evidence>
<dbReference type="AlphaFoldDB" id="A0A7S1G0G3"/>
<evidence type="ECO:0000256" key="1">
    <source>
        <dbReference type="ARBA" id="ARBA00004592"/>
    </source>
</evidence>
<evidence type="ECO:0000256" key="5">
    <source>
        <dbReference type="ARBA" id="ARBA00023136"/>
    </source>
</evidence>
<keyword evidence="5" id="KW-0472">Membrane</keyword>
<sequence>MVFEDICLICFILEKIYGGCSPTSIEESYREIGRTLFQNLINAWDICTNGTCRRDKYIEPIIQIFSHFVNVEEALKYMAGNNELLDVLVRAVDIAFMYTTLTAIHAYCVDPLWIISILTLADSASIVCHSGVLKVLTKASQGHADMKKEVAASILNLSSKRSNHSMLLNHNGILETIRCLLLSTELDARRRAAGALRNLASNKSIRARLISFKRGRIVDALIKVSNGDSKSKASSNAAEALKKLAVGRSSSELDENTELMQTVAKMTCSQNRFVRHFVTKLVINQANITECSVSSCKFISQCLIQIHDTTSSDKASTFLQISEAFLVQSCVLDNQEPMVHHDGFLRTISKLAISKHEVIRQNALSALIVLAKNPANQNGMCSNKDVLETAKKLLRKEGKDYNEARAIVLDLIALLASERENRPLLADCEDLVDAMLSYTESTTNSKEQSDGINTIMLFAPRAVGWNQVDINTAIQA</sequence>
<evidence type="ECO:0000256" key="2">
    <source>
        <dbReference type="ARBA" id="ARBA00005462"/>
    </source>
</evidence>
<dbReference type="GO" id="GO:0043495">
    <property type="term" value="F:protein-membrane adaptor activity"/>
    <property type="evidence" value="ECO:0007669"/>
    <property type="project" value="InterPro"/>
</dbReference>
<name>A0A7S1G0G3_9STRA</name>
<keyword evidence="4" id="KW-0677">Repeat</keyword>
<dbReference type="InterPro" id="IPR011989">
    <property type="entry name" value="ARM-like"/>
</dbReference>
<proteinExistence type="inferred from homology"/>
<evidence type="ECO:0000313" key="8">
    <source>
        <dbReference type="EMBL" id="CAD8901121.1"/>
    </source>
</evidence>
<keyword evidence="3" id="KW-0926">Vacuole</keyword>
<comment type="subcellular location">
    <subcellularLocation>
        <location evidence="1">Vacuole membrane</location>
        <topology evidence="1">Lipid-anchor</topology>
    </subcellularLocation>
</comment>
<evidence type="ECO:0000256" key="7">
    <source>
        <dbReference type="ARBA" id="ARBA00026209"/>
    </source>
</evidence>